<feature type="domain" description="DUF6923" evidence="3">
    <location>
        <begin position="81"/>
        <end position="298"/>
    </location>
</feature>
<feature type="region of interest" description="Disordered" evidence="1">
    <location>
        <begin position="39"/>
        <end position="66"/>
    </location>
</feature>
<dbReference type="Pfam" id="PF21959">
    <property type="entry name" value="DUF6923"/>
    <property type="match status" value="1"/>
</dbReference>
<evidence type="ECO:0000313" key="5">
    <source>
        <dbReference type="Proteomes" id="UP001187682"/>
    </source>
</evidence>
<proteinExistence type="predicted"/>
<dbReference type="SUPFAM" id="SSF63829">
    <property type="entry name" value="Calcium-dependent phosphotriesterase"/>
    <property type="match status" value="1"/>
</dbReference>
<feature type="signal peptide" evidence="2">
    <location>
        <begin position="1"/>
        <end position="18"/>
    </location>
</feature>
<feature type="chain" id="PRO_5042130829" description="DUF6923 domain-containing protein" evidence="2">
    <location>
        <begin position="19"/>
        <end position="303"/>
    </location>
</feature>
<accession>A0AAE8N2T5</accession>
<sequence length="303" mass="32473">MAPPYALLLLVAAPFVLGRALLDLHLPVAVYPEKPYPESPYPEDPYPEPTSTTPGPTSTPTPDPPELTCDKYGYLIQFAELIRVNLATGTYETVRNGLGDNSAINALGYNPLDNYLYGYQRSTQEIIRIASDGSSSIITTIPNGAAYILGDFDADGYYWVATQTGAAWHKIDLIPGSATYGEVVESGTTPSPGNTIDTISDWVYVPIAGDYLWSLGANTGSGASLIRWGFDTREWEILASYPNVDSVFGALYGINNGTIYASSNSNGRIWAFDTVGSVEPYVASQGPPSSSNDGARCVANLEV</sequence>
<reference evidence="4" key="1">
    <citation type="submission" date="2018-03" db="EMBL/GenBank/DDBJ databases">
        <authorList>
            <person name="Guldener U."/>
        </authorList>
    </citation>
    <scope>NUCLEOTIDE SEQUENCE</scope>
</reference>
<organism evidence="4 5">
    <name type="scientific">Cephalotrichum gorgonifer</name>
    <dbReference type="NCBI Taxonomy" id="2041049"/>
    <lineage>
        <taxon>Eukaryota</taxon>
        <taxon>Fungi</taxon>
        <taxon>Dikarya</taxon>
        <taxon>Ascomycota</taxon>
        <taxon>Pezizomycotina</taxon>
        <taxon>Sordariomycetes</taxon>
        <taxon>Hypocreomycetidae</taxon>
        <taxon>Microascales</taxon>
        <taxon>Microascaceae</taxon>
        <taxon>Cephalotrichum</taxon>
    </lineage>
</organism>
<dbReference type="EMBL" id="ONZQ02000010">
    <property type="protein sequence ID" value="SPO04419.1"/>
    <property type="molecule type" value="Genomic_DNA"/>
</dbReference>
<comment type="caution">
    <text evidence="4">The sequence shown here is derived from an EMBL/GenBank/DDBJ whole genome shotgun (WGS) entry which is preliminary data.</text>
</comment>
<gene>
    <name evidence="4" type="ORF">DNG_07104</name>
</gene>
<evidence type="ECO:0000313" key="4">
    <source>
        <dbReference type="EMBL" id="SPO04419.1"/>
    </source>
</evidence>
<evidence type="ECO:0000256" key="1">
    <source>
        <dbReference type="SAM" id="MobiDB-lite"/>
    </source>
</evidence>
<feature type="compositionally biased region" description="Pro residues" evidence="1">
    <location>
        <begin position="39"/>
        <end position="48"/>
    </location>
</feature>
<name>A0AAE8N2T5_9PEZI</name>
<evidence type="ECO:0000259" key="3">
    <source>
        <dbReference type="Pfam" id="PF21959"/>
    </source>
</evidence>
<keyword evidence="2" id="KW-0732">Signal</keyword>
<keyword evidence="5" id="KW-1185">Reference proteome</keyword>
<dbReference type="Proteomes" id="UP001187682">
    <property type="component" value="Unassembled WGS sequence"/>
</dbReference>
<dbReference type="InterPro" id="IPR054215">
    <property type="entry name" value="DUF6923"/>
</dbReference>
<dbReference type="AlphaFoldDB" id="A0AAE8N2T5"/>
<evidence type="ECO:0000256" key="2">
    <source>
        <dbReference type="SAM" id="SignalP"/>
    </source>
</evidence>
<protein>
    <recommendedName>
        <fullName evidence="3">DUF6923 domain-containing protein</fullName>
    </recommendedName>
</protein>